<accession>A0A9W9UWV2</accession>
<sequence length="846" mass="95115">MNFSWLPCLAQRHVGSKGEKATWGCLIYRTTYTPQSDVAFPQLVDILNSYMNDGSIAEYGPLEKNKLFGAEATSYHECSPQYPPVLMDDRTMFDGASMDSIRAHCLSWVEKREKRDNITMYPTCIVVDEEALQSFLYTSPPQGDSKSDKVRNNAMRFVKVIAPPEIDEYDGFMGEGPEYLGRASSVEGEKFDVMGRDPVPAAGAAGPLVYTARGHDAGELLATPAMINVKVEINPLQSMAHHLQASQFKRLQELRAGIGISNSDTGAFQFYGPSSHFCFVQRIYQRISRKTHEPFLTPTSDPLPGGVQKWGLERFMFSVGADHDEGKCLPDAFFSCEMGALFLDAYFDVIHPQLPILAHAEILDVWNTLQQPPSKRKPNDREAILFMVFAIGSRVSSFEGKQDASSSEAWADYFFHKANDSVRSEDASLRLVHFYLLKAVYNYQVMRPNEAYILLGHAARIAHALGINRAQVTEGATMAMHRLRLTFWTVYSQERVCSLYAGRPSTFRDELIDTCLPEDPTFCDLSQTERTCKYMQPTIRCGMARAMASIAKISDRVLVEIYSRNILNTTDLLRVHRTALECDAELASVTRTLPPYLHFFDDHLPIGQGWQEVQRALLGCHYYLVRMLMHRPALVYATFYKSKAEAEDQAAGAMKVQESIDLSVSSAKRTVDLTYTTFFHRYPNVKFDGSLAAFLVSACVTLLYDVLDPETTHEYARDTFTVVDRGIECLDQIQHVGQTTGKALSLDVMKFAKDAFLSTQNQSILDDDLIGYFPWLHETGLRGEHADITEMEPHPFAENSSTATGRQNGDTRSDLLDSLIAAPEVNYVPHWLEAGFEQQDVPECLY</sequence>
<evidence type="ECO:0000256" key="2">
    <source>
        <dbReference type="ARBA" id="ARBA00023163"/>
    </source>
</evidence>
<evidence type="ECO:0000256" key="3">
    <source>
        <dbReference type="ARBA" id="ARBA00023242"/>
    </source>
</evidence>
<dbReference type="GO" id="GO:0006351">
    <property type="term" value="P:DNA-templated transcription"/>
    <property type="evidence" value="ECO:0007669"/>
    <property type="project" value="InterPro"/>
</dbReference>
<dbReference type="PANTHER" id="PTHR47424:SF14">
    <property type="entry name" value="ZINC FINGER PROTEIN GRT1"/>
    <property type="match status" value="1"/>
</dbReference>
<dbReference type="GO" id="GO:0008270">
    <property type="term" value="F:zinc ion binding"/>
    <property type="evidence" value="ECO:0007669"/>
    <property type="project" value="InterPro"/>
</dbReference>
<keyword evidence="6" id="KW-1185">Reference proteome</keyword>
<dbReference type="AlphaFoldDB" id="A0A9W9UWV2"/>
<feature type="domain" description="Xylanolytic transcriptional activator regulatory" evidence="4">
    <location>
        <begin position="451"/>
        <end position="522"/>
    </location>
</feature>
<keyword evidence="3" id="KW-0539">Nucleus</keyword>
<proteinExistence type="predicted"/>
<protein>
    <recommendedName>
        <fullName evidence="4">Xylanolytic transcriptional activator regulatory domain-containing protein</fullName>
    </recommendedName>
</protein>
<dbReference type="InterPro" id="IPR051127">
    <property type="entry name" value="Fungal_SecMet_Regulators"/>
</dbReference>
<evidence type="ECO:0000256" key="1">
    <source>
        <dbReference type="ARBA" id="ARBA00023015"/>
    </source>
</evidence>
<organism evidence="5 6">
    <name type="scientific">Penicillium brevicompactum</name>
    <dbReference type="NCBI Taxonomy" id="5074"/>
    <lineage>
        <taxon>Eukaryota</taxon>
        <taxon>Fungi</taxon>
        <taxon>Dikarya</taxon>
        <taxon>Ascomycota</taxon>
        <taxon>Pezizomycotina</taxon>
        <taxon>Eurotiomycetes</taxon>
        <taxon>Eurotiomycetidae</taxon>
        <taxon>Eurotiales</taxon>
        <taxon>Aspergillaceae</taxon>
        <taxon>Penicillium</taxon>
    </lineage>
</organism>
<dbReference type="Proteomes" id="UP001148299">
    <property type="component" value="Unassembled WGS sequence"/>
</dbReference>
<dbReference type="InterPro" id="IPR007219">
    <property type="entry name" value="XnlR_reg_dom"/>
</dbReference>
<comment type="caution">
    <text evidence="5">The sequence shown here is derived from an EMBL/GenBank/DDBJ whole genome shotgun (WGS) entry which is preliminary data.</text>
</comment>
<dbReference type="SMART" id="SM00906">
    <property type="entry name" value="Fungal_trans"/>
    <property type="match status" value="1"/>
</dbReference>
<evidence type="ECO:0000259" key="4">
    <source>
        <dbReference type="SMART" id="SM00906"/>
    </source>
</evidence>
<dbReference type="Pfam" id="PF04082">
    <property type="entry name" value="Fungal_trans"/>
    <property type="match status" value="1"/>
</dbReference>
<dbReference type="EMBL" id="JAPZBR010000003">
    <property type="protein sequence ID" value="KAJ5358195.1"/>
    <property type="molecule type" value="Genomic_DNA"/>
</dbReference>
<dbReference type="GO" id="GO:0003677">
    <property type="term" value="F:DNA binding"/>
    <property type="evidence" value="ECO:0007669"/>
    <property type="project" value="InterPro"/>
</dbReference>
<evidence type="ECO:0000313" key="5">
    <source>
        <dbReference type="EMBL" id="KAJ5358195.1"/>
    </source>
</evidence>
<keyword evidence="2" id="KW-0804">Transcription</keyword>
<keyword evidence="1" id="KW-0805">Transcription regulation</keyword>
<dbReference type="PANTHER" id="PTHR47424">
    <property type="entry name" value="REGULATORY PROTEIN GAL4"/>
    <property type="match status" value="1"/>
</dbReference>
<reference evidence="5" key="1">
    <citation type="submission" date="2022-12" db="EMBL/GenBank/DDBJ databases">
        <authorList>
            <person name="Petersen C."/>
        </authorList>
    </citation>
    <scope>NUCLEOTIDE SEQUENCE</scope>
    <source>
        <strain evidence="5">IBT 35675</strain>
    </source>
</reference>
<reference evidence="5" key="2">
    <citation type="journal article" date="2023" name="IMA Fungus">
        <title>Comparative genomic study of the Penicillium genus elucidates a diverse pangenome and 15 lateral gene transfer events.</title>
        <authorList>
            <person name="Petersen C."/>
            <person name="Sorensen T."/>
            <person name="Nielsen M.R."/>
            <person name="Sondergaard T.E."/>
            <person name="Sorensen J.L."/>
            <person name="Fitzpatrick D.A."/>
            <person name="Frisvad J.C."/>
            <person name="Nielsen K.L."/>
        </authorList>
    </citation>
    <scope>NUCLEOTIDE SEQUENCE</scope>
    <source>
        <strain evidence="5">IBT 35675</strain>
    </source>
</reference>
<gene>
    <name evidence="5" type="ORF">N7541_005353</name>
</gene>
<name>A0A9W9UWV2_PENBR</name>
<dbReference type="CDD" id="cd12148">
    <property type="entry name" value="fungal_TF_MHR"/>
    <property type="match status" value="1"/>
</dbReference>
<evidence type="ECO:0000313" key="6">
    <source>
        <dbReference type="Proteomes" id="UP001148299"/>
    </source>
</evidence>